<dbReference type="GO" id="GO:0006096">
    <property type="term" value="P:glycolytic process"/>
    <property type="evidence" value="ECO:0007669"/>
    <property type="project" value="UniProtKB-KW"/>
</dbReference>
<evidence type="ECO:0000256" key="5">
    <source>
        <dbReference type="ARBA" id="ARBA00022741"/>
    </source>
</evidence>
<keyword evidence="4 11" id="KW-0808">Transferase</keyword>
<evidence type="ECO:0000256" key="10">
    <source>
        <dbReference type="ARBA" id="ARBA00047905"/>
    </source>
</evidence>
<reference evidence="14 15" key="1">
    <citation type="submission" date="2023-03" db="EMBL/GenBank/DDBJ databases">
        <title>Mating type loci evolution in Malassezia.</title>
        <authorList>
            <person name="Coelho M.A."/>
        </authorList>
    </citation>
    <scope>NUCLEOTIDE SEQUENCE [LARGE SCALE GENOMIC DNA]</scope>
    <source>
        <strain evidence="14 15">CBS 9725</strain>
    </source>
</reference>
<dbReference type="GO" id="GO:0006006">
    <property type="term" value="P:glucose metabolic process"/>
    <property type="evidence" value="ECO:0007669"/>
    <property type="project" value="TreeGrafter"/>
</dbReference>
<comment type="catalytic activity">
    <reaction evidence="9">
        <text>a D-hexose + ATP = a D-hexose 6-phosphate + ADP + H(+)</text>
        <dbReference type="Rhea" id="RHEA:22740"/>
        <dbReference type="ChEBI" id="CHEBI:4194"/>
        <dbReference type="ChEBI" id="CHEBI:15378"/>
        <dbReference type="ChEBI" id="CHEBI:30616"/>
        <dbReference type="ChEBI" id="CHEBI:229467"/>
        <dbReference type="ChEBI" id="CHEBI:456216"/>
        <dbReference type="EC" id="2.7.1.1"/>
    </reaction>
    <physiologicalReaction direction="left-to-right" evidence="9">
        <dbReference type="Rhea" id="RHEA:22741"/>
    </physiologicalReaction>
</comment>
<dbReference type="InterPro" id="IPR001312">
    <property type="entry name" value="Hexokinase"/>
</dbReference>
<dbReference type="AlphaFoldDB" id="A0AAJ5YUN3"/>
<dbReference type="GO" id="GO:0008865">
    <property type="term" value="F:fructokinase activity"/>
    <property type="evidence" value="ECO:0007669"/>
    <property type="project" value="TreeGrafter"/>
</dbReference>
<dbReference type="InterPro" id="IPR019807">
    <property type="entry name" value="Hexokinase_BS"/>
</dbReference>
<dbReference type="PROSITE" id="PS51748">
    <property type="entry name" value="HEXOKINASE_2"/>
    <property type="match status" value="1"/>
</dbReference>
<dbReference type="GO" id="GO:0005536">
    <property type="term" value="F:D-glucose binding"/>
    <property type="evidence" value="ECO:0007669"/>
    <property type="project" value="InterPro"/>
</dbReference>
<dbReference type="InterPro" id="IPR022673">
    <property type="entry name" value="Hexokinase_C"/>
</dbReference>
<evidence type="ECO:0000256" key="4">
    <source>
        <dbReference type="ARBA" id="ARBA00022679"/>
    </source>
</evidence>
<evidence type="ECO:0000256" key="3">
    <source>
        <dbReference type="ARBA" id="ARBA00009225"/>
    </source>
</evidence>
<dbReference type="Proteomes" id="UP001219567">
    <property type="component" value="Chromosome 5"/>
</dbReference>
<dbReference type="Pfam" id="PF00349">
    <property type="entry name" value="Hexokinase_1"/>
    <property type="match status" value="1"/>
</dbReference>
<comment type="pathway">
    <text evidence="2">Carbohydrate metabolism; hexose metabolism.</text>
</comment>
<protein>
    <recommendedName>
        <fullName evidence="11">Phosphotransferase</fullName>
        <ecNumber evidence="11">2.7.1.-</ecNumber>
    </recommendedName>
</protein>
<keyword evidence="6 11" id="KW-0418">Kinase</keyword>
<dbReference type="PANTHER" id="PTHR19443:SF16">
    <property type="entry name" value="HEXOKINASE TYPE 1-RELATED"/>
    <property type="match status" value="1"/>
</dbReference>
<sequence length="491" mass="54965">MSESEATLLMPKPMSLFSRQSNCFATPHAKDDILHKKSEHFKKIFGVSDDQLREITEKFVDVLRDGLQHDERTVPMLPTFVFGWPTGKEKGDFLALDLGGTNLRVCIVKLMGDGKFEITQSKVRLSDEQKREDGSKLFDFCAKCVKEFVEKHFSKEQLQEPLSLGFTFSYPVVQKAIDHGELIRWTKGFGNANTEGHDCAAMLSESLERHKVPVKLSSIINDTTGTLIASNYVEPTTKIACIFGTGCNAAYMDHIRDIPKIAHLKLPADEDMAINCEYGAFDSFDHKYMRAVRTKYDDYIDQHSNKPGEQAYEKMTAGLYLGEIFRLVLCDLVDEGVLFLGQQTYKIEKPFSFDTAFLSLIETDPTEELLTVMGLFKYFFGLETEIEERLFFRDLSCAIGTRSARLSACGISAIVKKMGYLDQGCTVGCDGSLYSKYPHFADRLHDAIIAVLGPDGKKIRTRQAEDGSGAGSAVIAAMTKARKEAGKYQHV</sequence>
<evidence type="ECO:0000259" key="13">
    <source>
        <dbReference type="Pfam" id="PF03727"/>
    </source>
</evidence>
<dbReference type="SUPFAM" id="SSF53067">
    <property type="entry name" value="Actin-like ATPase domain"/>
    <property type="match status" value="2"/>
</dbReference>
<dbReference type="GO" id="GO:0019158">
    <property type="term" value="F:mannokinase activity"/>
    <property type="evidence" value="ECO:0007669"/>
    <property type="project" value="TreeGrafter"/>
</dbReference>
<evidence type="ECO:0000256" key="11">
    <source>
        <dbReference type="RuleBase" id="RU362007"/>
    </source>
</evidence>
<dbReference type="GO" id="GO:0005524">
    <property type="term" value="F:ATP binding"/>
    <property type="evidence" value="ECO:0007669"/>
    <property type="project" value="UniProtKB-UniRule"/>
</dbReference>
<dbReference type="GO" id="GO:0005829">
    <property type="term" value="C:cytosol"/>
    <property type="evidence" value="ECO:0007669"/>
    <property type="project" value="TreeGrafter"/>
</dbReference>
<evidence type="ECO:0000256" key="9">
    <source>
        <dbReference type="ARBA" id="ARBA00044613"/>
    </source>
</evidence>
<dbReference type="PROSITE" id="PS00378">
    <property type="entry name" value="HEXOKINASE_1"/>
    <property type="match status" value="1"/>
</dbReference>
<dbReference type="InterPro" id="IPR043129">
    <property type="entry name" value="ATPase_NBD"/>
</dbReference>
<keyword evidence="15" id="KW-1185">Reference proteome</keyword>
<evidence type="ECO:0000256" key="1">
    <source>
        <dbReference type="ARBA" id="ARBA00004888"/>
    </source>
</evidence>
<dbReference type="GO" id="GO:0006013">
    <property type="term" value="P:mannose metabolic process"/>
    <property type="evidence" value="ECO:0007669"/>
    <property type="project" value="TreeGrafter"/>
</dbReference>
<comment type="catalytic activity">
    <reaction evidence="10">
        <text>D-fructose + ATP = D-fructose 6-phosphate + ADP + H(+)</text>
        <dbReference type="Rhea" id="RHEA:16125"/>
        <dbReference type="ChEBI" id="CHEBI:15378"/>
        <dbReference type="ChEBI" id="CHEBI:30616"/>
        <dbReference type="ChEBI" id="CHEBI:37721"/>
        <dbReference type="ChEBI" id="CHEBI:61527"/>
        <dbReference type="ChEBI" id="CHEBI:456216"/>
        <dbReference type="EC" id="2.7.1.1"/>
    </reaction>
    <physiologicalReaction direction="left-to-right" evidence="10">
        <dbReference type="Rhea" id="RHEA:16126"/>
    </physiologicalReaction>
</comment>
<dbReference type="PRINTS" id="PR00475">
    <property type="entry name" value="HEXOKINASE"/>
</dbReference>
<dbReference type="EC" id="2.7.1.-" evidence="11"/>
<evidence type="ECO:0000313" key="14">
    <source>
        <dbReference type="EMBL" id="WFD00685.1"/>
    </source>
</evidence>
<evidence type="ECO:0000259" key="12">
    <source>
        <dbReference type="Pfam" id="PF00349"/>
    </source>
</evidence>
<evidence type="ECO:0000256" key="8">
    <source>
        <dbReference type="ARBA" id="ARBA00023152"/>
    </source>
</evidence>
<feature type="domain" description="Hexokinase C-terminal" evidence="13">
    <location>
        <begin position="238"/>
        <end position="478"/>
    </location>
</feature>
<proteinExistence type="inferred from homology"/>
<dbReference type="GO" id="GO:0001678">
    <property type="term" value="P:intracellular glucose homeostasis"/>
    <property type="evidence" value="ECO:0007669"/>
    <property type="project" value="InterPro"/>
</dbReference>
<keyword evidence="8 11" id="KW-0324">Glycolysis</keyword>
<feature type="domain" description="Hexokinase N-terminal" evidence="12">
    <location>
        <begin position="39"/>
        <end position="232"/>
    </location>
</feature>
<dbReference type="PANTHER" id="PTHR19443">
    <property type="entry name" value="HEXOKINASE"/>
    <property type="match status" value="1"/>
</dbReference>
<comment type="pathway">
    <text evidence="1">Carbohydrate degradation; glycolysis; D-glyceraldehyde 3-phosphate and glycerone phosphate from D-glucose: step 1/4.</text>
</comment>
<evidence type="ECO:0000256" key="2">
    <source>
        <dbReference type="ARBA" id="ARBA00005028"/>
    </source>
</evidence>
<keyword evidence="5 11" id="KW-0547">Nucleotide-binding</keyword>
<evidence type="ECO:0000256" key="6">
    <source>
        <dbReference type="ARBA" id="ARBA00022777"/>
    </source>
</evidence>
<dbReference type="Gene3D" id="3.30.420.40">
    <property type="match status" value="1"/>
</dbReference>
<evidence type="ECO:0000313" key="15">
    <source>
        <dbReference type="Proteomes" id="UP001219567"/>
    </source>
</evidence>
<comment type="similarity">
    <text evidence="3 11">Belongs to the hexokinase family.</text>
</comment>
<accession>A0AAJ5YUN3</accession>
<dbReference type="Gene3D" id="3.40.367.20">
    <property type="match status" value="1"/>
</dbReference>
<name>A0AAJ5YUN3_9BASI</name>
<dbReference type="GO" id="GO:0004340">
    <property type="term" value="F:glucokinase activity"/>
    <property type="evidence" value="ECO:0007669"/>
    <property type="project" value="TreeGrafter"/>
</dbReference>
<dbReference type="GO" id="GO:0005739">
    <property type="term" value="C:mitochondrion"/>
    <property type="evidence" value="ECO:0007669"/>
    <property type="project" value="TreeGrafter"/>
</dbReference>
<organism evidence="14 15">
    <name type="scientific">Malassezia yamatoensis</name>
    <dbReference type="NCBI Taxonomy" id="253288"/>
    <lineage>
        <taxon>Eukaryota</taxon>
        <taxon>Fungi</taxon>
        <taxon>Dikarya</taxon>
        <taxon>Basidiomycota</taxon>
        <taxon>Ustilaginomycotina</taxon>
        <taxon>Malasseziomycetes</taxon>
        <taxon>Malasseziales</taxon>
        <taxon>Malasseziaceae</taxon>
        <taxon>Malassezia</taxon>
    </lineage>
</organism>
<dbReference type="EMBL" id="CP119947">
    <property type="protein sequence ID" value="WFD00685.1"/>
    <property type="molecule type" value="Genomic_DNA"/>
</dbReference>
<dbReference type="FunFam" id="3.40.367.20:FF:000004">
    <property type="entry name" value="Phosphotransferase"/>
    <property type="match status" value="1"/>
</dbReference>
<evidence type="ECO:0000256" key="7">
    <source>
        <dbReference type="ARBA" id="ARBA00022840"/>
    </source>
</evidence>
<dbReference type="Pfam" id="PF03727">
    <property type="entry name" value="Hexokinase_2"/>
    <property type="match status" value="1"/>
</dbReference>
<gene>
    <name evidence="14" type="primary">hxk1</name>
    <name evidence="14" type="ORF">MYAM1_003437</name>
</gene>
<dbReference type="InterPro" id="IPR022672">
    <property type="entry name" value="Hexokinase_N"/>
</dbReference>
<dbReference type="FunFam" id="3.30.420.40:FF:000156">
    <property type="entry name" value="Phosphotransferase"/>
    <property type="match status" value="1"/>
</dbReference>
<keyword evidence="7 11" id="KW-0067">ATP-binding</keyword>